<gene>
    <name evidence="1" type="ORF">H9950_06825</name>
</gene>
<reference evidence="1" key="2">
    <citation type="submission" date="2021-04" db="EMBL/GenBank/DDBJ databases">
        <authorList>
            <person name="Gilroy R."/>
        </authorList>
    </citation>
    <scope>NUCLEOTIDE SEQUENCE</scope>
    <source>
        <strain evidence="1">ChiHjej12B11-9795</strain>
    </source>
</reference>
<evidence type="ECO:0000313" key="1">
    <source>
        <dbReference type="EMBL" id="HJA85888.1"/>
    </source>
</evidence>
<evidence type="ECO:0000313" key="2">
    <source>
        <dbReference type="Proteomes" id="UP000823862"/>
    </source>
</evidence>
<sequence>MKTLKKINLLNLGQTEMAKREEKLLQGGRGCACGCSTTCGCKYAGPQEGPDDSFYGGSSHADNGEGTVGVLVESATIHVDN</sequence>
<organism evidence="1 2">
    <name type="scientific">Candidatus Bacteroides avicola</name>
    <dbReference type="NCBI Taxonomy" id="2838468"/>
    <lineage>
        <taxon>Bacteria</taxon>
        <taxon>Pseudomonadati</taxon>
        <taxon>Bacteroidota</taxon>
        <taxon>Bacteroidia</taxon>
        <taxon>Bacteroidales</taxon>
        <taxon>Bacteroidaceae</taxon>
        <taxon>Bacteroides</taxon>
    </lineage>
</organism>
<dbReference type="AlphaFoldDB" id="A0A9D2HXD3"/>
<comment type="caution">
    <text evidence="1">The sequence shown here is derived from an EMBL/GenBank/DDBJ whole genome shotgun (WGS) entry which is preliminary data.</text>
</comment>
<proteinExistence type="predicted"/>
<dbReference type="EMBL" id="DWZI01000036">
    <property type="protein sequence ID" value="HJA85888.1"/>
    <property type="molecule type" value="Genomic_DNA"/>
</dbReference>
<name>A0A9D2HXD3_9BACE</name>
<protein>
    <submittedName>
        <fullName evidence="1">RSAM-modified peptide</fullName>
    </submittedName>
</protein>
<dbReference type="Proteomes" id="UP000823862">
    <property type="component" value="Unassembled WGS sequence"/>
</dbReference>
<reference evidence="1" key="1">
    <citation type="journal article" date="2021" name="PeerJ">
        <title>Extensive microbial diversity within the chicken gut microbiome revealed by metagenomics and culture.</title>
        <authorList>
            <person name="Gilroy R."/>
            <person name="Ravi A."/>
            <person name="Getino M."/>
            <person name="Pursley I."/>
            <person name="Horton D.L."/>
            <person name="Alikhan N.F."/>
            <person name="Baker D."/>
            <person name="Gharbi K."/>
            <person name="Hall N."/>
            <person name="Watson M."/>
            <person name="Adriaenssens E.M."/>
            <person name="Foster-Nyarko E."/>
            <person name="Jarju S."/>
            <person name="Secka A."/>
            <person name="Antonio M."/>
            <person name="Oren A."/>
            <person name="Chaudhuri R.R."/>
            <person name="La Ragione R."/>
            <person name="Hildebrand F."/>
            <person name="Pallen M.J."/>
        </authorList>
    </citation>
    <scope>NUCLEOTIDE SEQUENCE</scope>
    <source>
        <strain evidence="1">ChiHjej12B11-9795</strain>
    </source>
</reference>
<accession>A0A9D2HXD3</accession>